<dbReference type="Proteomes" id="UP001056120">
    <property type="component" value="Linkage Group LG14"/>
</dbReference>
<evidence type="ECO:0000313" key="1">
    <source>
        <dbReference type="EMBL" id="KAI3784821.1"/>
    </source>
</evidence>
<gene>
    <name evidence="1" type="ORF">L1987_43927</name>
</gene>
<accession>A0ACB9GNP1</accession>
<comment type="caution">
    <text evidence="1">The sequence shown here is derived from an EMBL/GenBank/DDBJ whole genome shotgun (WGS) entry which is preliminary data.</text>
</comment>
<evidence type="ECO:0000313" key="2">
    <source>
        <dbReference type="Proteomes" id="UP001056120"/>
    </source>
</evidence>
<reference evidence="1 2" key="2">
    <citation type="journal article" date="2022" name="Mol. Ecol. Resour.">
        <title>The genomes of chicory, endive, great burdock and yacon provide insights into Asteraceae paleo-polyploidization history and plant inulin production.</title>
        <authorList>
            <person name="Fan W."/>
            <person name="Wang S."/>
            <person name="Wang H."/>
            <person name="Wang A."/>
            <person name="Jiang F."/>
            <person name="Liu H."/>
            <person name="Zhao H."/>
            <person name="Xu D."/>
            <person name="Zhang Y."/>
        </authorList>
    </citation>
    <scope>NUCLEOTIDE SEQUENCE [LARGE SCALE GENOMIC DNA]</scope>
    <source>
        <strain evidence="2">cv. Yunnan</strain>
        <tissue evidence="1">Leaves</tissue>
    </source>
</reference>
<protein>
    <submittedName>
        <fullName evidence="1">Uncharacterized protein</fullName>
    </submittedName>
</protein>
<reference evidence="2" key="1">
    <citation type="journal article" date="2022" name="Mol. Ecol. Resour.">
        <title>The genomes of chicory, endive, great burdock and yacon provide insights into Asteraceae palaeo-polyploidization history and plant inulin production.</title>
        <authorList>
            <person name="Fan W."/>
            <person name="Wang S."/>
            <person name="Wang H."/>
            <person name="Wang A."/>
            <person name="Jiang F."/>
            <person name="Liu H."/>
            <person name="Zhao H."/>
            <person name="Xu D."/>
            <person name="Zhang Y."/>
        </authorList>
    </citation>
    <scope>NUCLEOTIDE SEQUENCE [LARGE SCALE GENOMIC DNA]</scope>
    <source>
        <strain evidence="2">cv. Yunnan</strain>
    </source>
</reference>
<dbReference type="EMBL" id="CM042031">
    <property type="protein sequence ID" value="KAI3784821.1"/>
    <property type="molecule type" value="Genomic_DNA"/>
</dbReference>
<sequence length="116" mass="13149">METLRKENLYAKFSKCALWLREVHFLGRVINANGILVDPSKVEIVKKWFPPKTLAKGKDQGNAFCVLKEKLTRASILMLTNGTDDFVVYSDASRLGLGFVLMQRDKVIAYVTRQLA</sequence>
<keyword evidence="2" id="KW-1185">Reference proteome</keyword>
<name>A0ACB9GNP1_9ASTR</name>
<organism evidence="1 2">
    <name type="scientific">Smallanthus sonchifolius</name>
    <dbReference type="NCBI Taxonomy" id="185202"/>
    <lineage>
        <taxon>Eukaryota</taxon>
        <taxon>Viridiplantae</taxon>
        <taxon>Streptophyta</taxon>
        <taxon>Embryophyta</taxon>
        <taxon>Tracheophyta</taxon>
        <taxon>Spermatophyta</taxon>
        <taxon>Magnoliopsida</taxon>
        <taxon>eudicotyledons</taxon>
        <taxon>Gunneridae</taxon>
        <taxon>Pentapetalae</taxon>
        <taxon>asterids</taxon>
        <taxon>campanulids</taxon>
        <taxon>Asterales</taxon>
        <taxon>Asteraceae</taxon>
        <taxon>Asteroideae</taxon>
        <taxon>Heliantheae alliance</taxon>
        <taxon>Millerieae</taxon>
        <taxon>Smallanthus</taxon>
    </lineage>
</organism>
<proteinExistence type="predicted"/>